<keyword evidence="3" id="KW-1003">Cell membrane</keyword>
<feature type="transmembrane region" description="Helical" evidence="8">
    <location>
        <begin position="174"/>
        <end position="195"/>
    </location>
</feature>
<keyword evidence="6 8" id="KW-1133">Transmembrane helix</keyword>
<feature type="transmembrane region" description="Helical" evidence="8">
    <location>
        <begin position="79"/>
        <end position="95"/>
    </location>
</feature>
<gene>
    <name evidence="9" type="ORF">J2S17_004257</name>
</gene>
<dbReference type="Proteomes" id="UP001238088">
    <property type="component" value="Unassembled WGS sequence"/>
</dbReference>
<sequence length="319" mass="33379">MSSGAVEAQKVVVGKTGLRKFLEQNVILLVLFIMIVFMAAISDDFFTTDNIINLLRQISILGILTLGQTFVLSAGNFDLSVGALLSLASILVIGLQPELGVGGAIAITLVVSILVGLCNGWLVGRVKANSFIVTLGMMSLLQAAALVFTGGMTLQSQEPSFATIGGGSLGGMPYLVLYFVIAAILFQLLLNHSVFGRKVLLTGSNSVAARFAGVKVGNIVSWTFVISSLTAAFGGILISSRIMSASPTAGAGMELDVISAAVLGGTSIYGGEGRAYNPGAWRTYFGDYDELHDTDGDSVSVSDDDERIGLTVCGWDRFS</sequence>
<feature type="transmembrane region" description="Helical" evidence="8">
    <location>
        <begin position="25"/>
        <end position="42"/>
    </location>
</feature>
<name>A0ABU0AM78_9BACI</name>
<feature type="transmembrane region" description="Helical" evidence="8">
    <location>
        <begin position="131"/>
        <end position="154"/>
    </location>
</feature>
<dbReference type="Pfam" id="PF02653">
    <property type="entry name" value="BPD_transp_2"/>
    <property type="match status" value="1"/>
</dbReference>
<comment type="caution">
    <text evidence="9">The sequence shown here is derived from an EMBL/GenBank/DDBJ whole genome shotgun (WGS) entry which is preliminary data.</text>
</comment>
<organism evidence="9 10">
    <name type="scientific">Cytobacillus purgationiresistens</name>
    <dbReference type="NCBI Taxonomy" id="863449"/>
    <lineage>
        <taxon>Bacteria</taxon>
        <taxon>Bacillati</taxon>
        <taxon>Bacillota</taxon>
        <taxon>Bacilli</taxon>
        <taxon>Bacillales</taxon>
        <taxon>Bacillaceae</taxon>
        <taxon>Cytobacillus</taxon>
    </lineage>
</organism>
<dbReference type="EMBL" id="JAUSUB010000022">
    <property type="protein sequence ID" value="MDQ0272365.1"/>
    <property type="molecule type" value="Genomic_DNA"/>
</dbReference>
<evidence type="ECO:0000256" key="2">
    <source>
        <dbReference type="ARBA" id="ARBA00022448"/>
    </source>
</evidence>
<dbReference type="CDD" id="cd06579">
    <property type="entry name" value="TM_PBP1_transp_AraH_like"/>
    <property type="match status" value="1"/>
</dbReference>
<keyword evidence="4" id="KW-0997">Cell inner membrane</keyword>
<evidence type="ECO:0000313" key="10">
    <source>
        <dbReference type="Proteomes" id="UP001238088"/>
    </source>
</evidence>
<dbReference type="PANTHER" id="PTHR32196">
    <property type="entry name" value="ABC TRANSPORTER PERMEASE PROTEIN YPHD-RELATED-RELATED"/>
    <property type="match status" value="1"/>
</dbReference>
<evidence type="ECO:0000256" key="7">
    <source>
        <dbReference type="ARBA" id="ARBA00023136"/>
    </source>
</evidence>
<feature type="transmembrane region" description="Helical" evidence="8">
    <location>
        <begin position="216"/>
        <end position="238"/>
    </location>
</feature>
<keyword evidence="10" id="KW-1185">Reference proteome</keyword>
<keyword evidence="2" id="KW-0813">Transport</keyword>
<feature type="transmembrane region" description="Helical" evidence="8">
    <location>
        <begin position="101"/>
        <end position="124"/>
    </location>
</feature>
<proteinExistence type="predicted"/>
<evidence type="ECO:0000256" key="5">
    <source>
        <dbReference type="ARBA" id="ARBA00022692"/>
    </source>
</evidence>
<reference evidence="9 10" key="1">
    <citation type="submission" date="2023-07" db="EMBL/GenBank/DDBJ databases">
        <title>Genomic Encyclopedia of Type Strains, Phase IV (KMG-IV): sequencing the most valuable type-strain genomes for metagenomic binning, comparative biology and taxonomic classification.</title>
        <authorList>
            <person name="Goeker M."/>
        </authorList>
    </citation>
    <scope>NUCLEOTIDE SEQUENCE [LARGE SCALE GENOMIC DNA]</scope>
    <source>
        <strain evidence="9 10">DSM 23494</strain>
    </source>
</reference>
<evidence type="ECO:0000256" key="8">
    <source>
        <dbReference type="SAM" id="Phobius"/>
    </source>
</evidence>
<dbReference type="RefSeq" id="WP_307477670.1">
    <property type="nucleotide sequence ID" value="NZ_JAUSUB010000022.1"/>
</dbReference>
<feature type="transmembrane region" description="Helical" evidence="8">
    <location>
        <begin position="54"/>
        <end position="72"/>
    </location>
</feature>
<evidence type="ECO:0000313" key="9">
    <source>
        <dbReference type="EMBL" id="MDQ0272365.1"/>
    </source>
</evidence>
<keyword evidence="7 8" id="KW-0472">Membrane</keyword>
<dbReference type="PANTHER" id="PTHR32196:SF21">
    <property type="entry name" value="ABC TRANSPORTER PERMEASE PROTEIN YPHD-RELATED"/>
    <property type="match status" value="1"/>
</dbReference>
<evidence type="ECO:0000256" key="3">
    <source>
        <dbReference type="ARBA" id="ARBA00022475"/>
    </source>
</evidence>
<accession>A0ABU0AM78</accession>
<evidence type="ECO:0000256" key="4">
    <source>
        <dbReference type="ARBA" id="ARBA00022519"/>
    </source>
</evidence>
<comment type="subcellular location">
    <subcellularLocation>
        <location evidence="1">Cell membrane</location>
        <topology evidence="1">Multi-pass membrane protein</topology>
    </subcellularLocation>
</comment>
<dbReference type="InterPro" id="IPR001851">
    <property type="entry name" value="ABC_transp_permease"/>
</dbReference>
<evidence type="ECO:0000256" key="6">
    <source>
        <dbReference type="ARBA" id="ARBA00022989"/>
    </source>
</evidence>
<protein>
    <submittedName>
        <fullName evidence="9">Ribose transport system permease protein</fullName>
    </submittedName>
</protein>
<evidence type="ECO:0000256" key="1">
    <source>
        <dbReference type="ARBA" id="ARBA00004651"/>
    </source>
</evidence>
<keyword evidence="5 8" id="KW-0812">Transmembrane</keyword>